<protein>
    <submittedName>
        <fullName evidence="1">Uncharacterized protein</fullName>
    </submittedName>
</protein>
<accession>A0ACC3BUL2</accession>
<comment type="caution">
    <text evidence="1">The sequence shown here is derived from an EMBL/GenBank/DDBJ whole genome shotgun (WGS) entry which is preliminary data.</text>
</comment>
<gene>
    <name evidence="1" type="ORF">I4F81_004148</name>
</gene>
<evidence type="ECO:0000313" key="2">
    <source>
        <dbReference type="Proteomes" id="UP000798662"/>
    </source>
</evidence>
<name>A0ACC3BUL2_PYRYE</name>
<proteinExistence type="predicted"/>
<dbReference type="EMBL" id="CM020618">
    <property type="protein sequence ID" value="KAK1861565.1"/>
    <property type="molecule type" value="Genomic_DNA"/>
</dbReference>
<dbReference type="Proteomes" id="UP000798662">
    <property type="component" value="Chromosome 1"/>
</dbReference>
<organism evidence="1 2">
    <name type="scientific">Pyropia yezoensis</name>
    <name type="common">Susabi-nori</name>
    <name type="synonym">Porphyra yezoensis</name>
    <dbReference type="NCBI Taxonomy" id="2788"/>
    <lineage>
        <taxon>Eukaryota</taxon>
        <taxon>Rhodophyta</taxon>
        <taxon>Bangiophyceae</taxon>
        <taxon>Bangiales</taxon>
        <taxon>Bangiaceae</taxon>
        <taxon>Pyropia</taxon>
    </lineage>
</organism>
<evidence type="ECO:0000313" key="1">
    <source>
        <dbReference type="EMBL" id="KAK1861565.1"/>
    </source>
</evidence>
<sequence length="376" mass="36475">MVLPAVAVDAGSTVSRVAQVGPSSTSDGGGAVKERPPAVAGPSHPRAACSTALPGEPTDDSAAQDSTLVRARAVVVDGGAAAHDSTQGIGRDADGHGGSAAPDDTPPGDGVVVGNGDTAAHEDMLAREAAVDGGPAAFDSATAGGGDAVGDCVTVTHDSTLGGGRVAADDGGTADVDSPPGGAGNASGEARHASPCGRGNVPDDGGTAVHDSQSDGKGNAVADCGRAAHGILPGVEVTALDDGGKAPHDSARGSGGGSVDDNGTAARTSMIGGSFDAVCSGVSAIAPTLGCGKETGLRGSRVQSTLERESNSFGSDAAAVPNNALEACGDGTAARRHIQITSNASITGHPTLASPPPLHGQNRQRLIPFLFLFRQT</sequence>
<reference evidence="1" key="1">
    <citation type="submission" date="2019-11" db="EMBL/GenBank/DDBJ databases">
        <title>Nori genome reveals adaptations in red seaweeds to the harsh intertidal environment.</title>
        <authorList>
            <person name="Wang D."/>
            <person name="Mao Y."/>
        </authorList>
    </citation>
    <scope>NUCLEOTIDE SEQUENCE</scope>
    <source>
        <tissue evidence="1">Gametophyte</tissue>
    </source>
</reference>
<keyword evidence="2" id="KW-1185">Reference proteome</keyword>